<evidence type="ECO:0000256" key="1">
    <source>
        <dbReference type="SAM" id="MobiDB-lite"/>
    </source>
</evidence>
<name>A0A0G4H5B8_VITBC</name>
<dbReference type="EMBL" id="CDMY01001000">
    <property type="protein sequence ID" value="CEM38822.1"/>
    <property type="molecule type" value="Genomic_DNA"/>
</dbReference>
<dbReference type="Gene3D" id="3.10.50.40">
    <property type="match status" value="1"/>
</dbReference>
<dbReference type="InterPro" id="IPR046357">
    <property type="entry name" value="PPIase_dom_sf"/>
</dbReference>
<dbReference type="Proteomes" id="UP000041254">
    <property type="component" value="Unassembled WGS sequence"/>
</dbReference>
<dbReference type="AlphaFoldDB" id="A0A0G4H5B8"/>
<dbReference type="InParanoid" id="A0A0G4H5B8"/>
<proteinExistence type="predicted"/>
<dbReference type="PhylomeDB" id="A0A0G4H5B8"/>
<reference evidence="2 3" key="1">
    <citation type="submission" date="2014-11" db="EMBL/GenBank/DDBJ databases">
        <authorList>
            <person name="Zhu J."/>
            <person name="Qi W."/>
            <person name="Song R."/>
        </authorList>
    </citation>
    <scope>NUCLEOTIDE SEQUENCE [LARGE SCALE GENOMIC DNA]</scope>
</reference>
<feature type="compositionally biased region" description="Polar residues" evidence="1">
    <location>
        <begin position="76"/>
        <end position="85"/>
    </location>
</feature>
<dbReference type="SUPFAM" id="SSF54534">
    <property type="entry name" value="FKBP-like"/>
    <property type="match status" value="1"/>
</dbReference>
<protein>
    <submittedName>
        <fullName evidence="2">Uncharacterized protein</fullName>
    </submittedName>
</protein>
<organism evidence="2 3">
    <name type="scientific">Vitrella brassicaformis (strain CCMP3155)</name>
    <dbReference type="NCBI Taxonomy" id="1169540"/>
    <lineage>
        <taxon>Eukaryota</taxon>
        <taxon>Sar</taxon>
        <taxon>Alveolata</taxon>
        <taxon>Colpodellida</taxon>
        <taxon>Vitrellaceae</taxon>
        <taxon>Vitrella</taxon>
    </lineage>
</organism>
<dbReference type="VEuPathDB" id="CryptoDB:Vbra_1906"/>
<evidence type="ECO:0000313" key="3">
    <source>
        <dbReference type="Proteomes" id="UP000041254"/>
    </source>
</evidence>
<evidence type="ECO:0000313" key="2">
    <source>
        <dbReference type="EMBL" id="CEM38822.1"/>
    </source>
</evidence>
<accession>A0A0G4H5B8</accession>
<feature type="region of interest" description="Disordered" evidence="1">
    <location>
        <begin position="61"/>
        <end position="96"/>
    </location>
</feature>
<dbReference type="GO" id="GO:0003755">
    <property type="term" value="F:peptidyl-prolyl cis-trans isomerase activity"/>
    <property type="evidence" value="ECO:0007669"/>
    <property type="project" value="InterPro"/>
</dbReference>
<gene>
    <name evidence="2" type="ORF">Vbra_1906</name>
</gene>
<keyword evidence="3" id="KW-1185">Reference proteome</keyword>
<sequence length="188" mass="20754">MSDRLVGLFWGRNTFTDGRGGFYYKAQEQQMAIRPEHYGDIRLAANVTDDLRQLTAAAAGGGNGVGATLRQRKEGSSSSQQQPANRSSVGRRTGTSRYGYPYQVVEEGTGRRPKAGTLNLLKFDRIGWSDAFDGQSKAYDLLGVVRRVSGRAGWLDEALLSMKEGEVRNVTVPDEYAPYVELRLISIE</sequence>
<feature type="compositionally biased region" description="Low complexity" evidence="1">
    <location>
        <begin position="86"/>
        <end position="96"/>
    </location>
</feature>